<reference evidence="1" key="1">
    <citation type="submission" date="2023-04" db="EMBL/GenBank/DDBJ databases">
        <title>Candida boidinii NBRC 1967.</title>
        <authorList>
            <person name="Ichikawa N."/>
            <person name="Sato H."/>
            <person name="Tonouchi N."/>
        </authorList>
    </citation>
    <scope>NUCLEOTIDE SEQUENCE</scope>
    <source>
        <strain evidence="1">NBRC 1967</strain>
    </source>
</reference>
<evidence type="ECO:0000313" key="2">
    <source>
        <dbReference type="Proteomes" id="UP001165101"/>
    </source>
</evidence>
<accession>A0ACB5TUL9</accession>
<comment type="caution">
    <text evidence="1">The sequence shown here is derived from an EMBL/GenBank/DDBJ whole genome shotgun (WGS) entry which is preliminary data.</text>
</comment>
<gene>
    <name evidence="1" type="ORF">Cboi01_000382600</name>
</gene>
<proteinExistence type="predicted"/>
<evidence type="ECO:0000313" key="1">
    <source>
        <dbReference type="EMBL" id="GME95254.1"/>
    </source>
</evidence>
<dbReference type="Proteomes" id="UP001165101">
    <property type="component" value="Unassembled WGS sequence"/>
</dbReference>
<protein>
    <submittedName>
        <fullName evidence="1">Unnamed protein product</fullName>
    </submittedName>
</protein>
<name>A0ACB5TUL9_CANBO</name>
<organism evidence="1 2">
    <name type="scientific">Candida boidinii</name>
    <name type="common">Yeast</name>
    <dbReference type="NCBI Taxonomy" id="5477"/>
    <lineage>
        <taxon>Eukaryota</taxon>
        <taxon>Fungi</taxon>
        <taxon>Dikarya</taxon>
        <taxon>Ascomycota</taxon>
        <taxon>Saccharomycotina</taxon>
        <taxon>Pichiomycetes</taxon>
        <taxon>Pichiales</taxon>
        <taxon>Pichiaceae</taxon>
        <taxon>Ogataea</taxon>
        <taxon>Ogataea/Candida clade</taxon>
    </lineage>
</organism>
<dbReference type="EMBL" id="BSXV01002241">
    <property type="protein sequence ID" value="GME95254.1"/>
    <property type="molecule type" value="Genomic_DNA"/>
</dbReference>
<keyword evidence="2" id="KW-1185">Reference proteome</keyword>
<sequence>MVQTTLPFGLFTPKRSSNLKNKSNGSITSKSDNKSESDLDSHSTHKKLKLKSPPKSSPKSLTSESKIKSEKENLINKRKFEENDNDDIEIIDLKFNDDQDRHDDHIGNNFGQLPTPSSLKKQKRNITPTPIKLTNKGSQNSMKSEVEEDNEDDDDSNMYDSDSSLSSVGSAADTSECLEAEDIALEDKENTTPDVENGQKISGSSKSETSPSKKKSKKKVEDPEKLKAKLEERRLKKLKLEQEKLEKNQKKEEEARIREEKKRQIELEKQKKKEELEKKRKEKEELEMEKKKKREEAEAERKKKKEELEKEKKLKEMRRLQEKEEKELKKLQEKEEKELKRLQEKEEKEQQKLQEEEKRKREQEKKKKQQITSFFKIVKSNEKDPSSLESNDSSNGVNHSLSNNSSIYSGNDSVLNILSANSMKISDSAVSNDNTNNGVSGMNNTNNSSPVKKRIYAYKDYFLEFYIKSNSKIINNLPSFEETENRKISFDTFLASNVSEEQSFNKFLNSSECNINNNSKDYKIISSTDVIQTINMGLSKEAQQLITKVNVKYLQFYENAKPAYCGTYSKCINDCDTELQFAPYTRLPSTDKFTLDYEFDSDLEGDNDEDNDEEGDLIDSHDEEEDDDDDDEDMDEDEETNDKFLVEDDDEKKNGASSKNKRKIAGPLIPVVKWFGMKSEDTDQSDILMQNIDYFDNLQYERLHTKIDFPIDPLRDYWADISEAESKANAEISKEERSSKSDNNEKNKKEKNSGVSSAAYSSNNSSTTSPLKKSAAGKQDQTNKGSNESEKEVNVLTPKKQKKFISDAEDLKQLVDFISKNDAFSITTLTELFQMTVINHKYSKVVVRNSIQNVASFDQQKKKWAIN</sequence>